<feature type="region of interest" description="Disordered" evidence="1">
    <location>
        <begin position="125"/>
        <end position="154"/>
    </location>
</feature>
<dbReference type="EMBL" id="VSRR010000372">
    <property type="protein sequence ID" value="MPC14696.1"/>
    <property type="molecule type" value="Genomic_DNA"/>
</dbReference>
<feature type="compositionally biased region" description="Polar residues" evidence="1">
    <location>
        <begin position="125"/>
        <end position="136"/>
    </location>
</feature>
<proteinExistence type="predicted"/>
<evidence type="ECO:0000313" key="2">
    <source>
        <dbReference type="EMBL" id="MPC14696.1"/>
    </source>
</evidence>
<feature type="region of interest" description="Disordered" evidence="1">
    <location>
        <begin position="1"/>
        <end position="35"/>
    </location>
</feature>
<dbReference type="Proteomes" id="UP000324222">
    <property type="component" value="Unassembled WGS sequence"/>
</dbReference>
<reference evidence="2 3" key="1">
    <citation type="submission" date="2019-05" db="EMBL/GenBank/DDBJ databases">
        <title>Another draft genome of Portunus trituberculatus and its Hox gene families provides insights of decapod evolution.</title>
        <authorList>
            <person name="Jeong J.-H."/>
            <person name="Song I."/>
            <person name="Kim S."/>
            <person name="Choi T."/>
            <person name="Kim D."/>
            <person name="Ryu S."/>
            <person name="Kim W."/>
        </authorList>
    </citation>
    <scope>NUCLEOTIDE SEQUENCE [LARGE SCALE GENOMIC DNA]</scope>
    <source>
        <tissue evidence="2">Muscle</tissue>
    </source>
</reference>
<protein>
    <submittedName>
        <fullName evidence="2">Uncharacterized protein</fullName>
    </submittedName>
</protein>
<gene>
    <name evidence="2" type="ORF">E2C01_007467</name>
</gene>
<feature type="region of interest" description="Disordered" evidence="1">
    <location>
        <begin position="47"/>
        <end position="70"/>
    </location>
</feature>
<organism evidence="2 3">
    <name type="scientific">Portunus trituberculatus</name>
    <name type="common">Swimming crab</name>
    <name type="synonym">Neptunus trituberculatus</name>
    <dbReference type="NCBI Taxonomy" id="210409"/>
    <lineage>
        <taxon>Eukaryota</taxon>
        <taxon>Metazoa</taxon>
        <taxon>Ecdysozoa</taxon>
        <taxon>Arthropoda</taxon>
        <taxon>Crustacea</taxon>
        <taxon>Multicrustacea</taxon>
        <taxon>Malacostraca</taxon>
        <taxon>Eumalacostraca</taxon>
        <taxon>Eucarida</taxon>
        <taxon>Decapoda</taxon>
        <taxon>Pleocyemata</taxon>
        <taxon>Brachyura</taxon>
        <taxon>Eubrachyura</taxon>
        <taxon>Portunoidea</taxon>
        <taxon>Portunidae</taxon>
        <taxon>Portuninae</taxon>
        <taxon>Portunus</taxon>
    </lineage>
</organism>
<evidence type="ECO:0000256" key="1">
    <source>
        <dbReference type="SAM" id="MobiDB-lite"/>
    </source>
</evidence>
<sequence length="154" mass="16203">MTTSQSPSPSPTASPYPSTTPSRPHSAGRGAAGKKVHIDEHVRRILPSLSPAGLSNWPTRNPGDGENDSQGHVVAVMMYNAGPWSGVTINTSCRIPVSIMEHQPTNFTAGNSSITAATDIDISGTAATRTKRSPPQDSLFLREHFAAGGQSLSR</sequence>
<comment type="caution">
    <text evidence="2">The sequence shown here is derived from an EMBL/GenBank/DDBJ whole genome shotgun (WGS) entry which is preliminary data.</text>
</comment>
<dbReference type="AlphaFoldDB" id="A0A5B7D2H8"/>
<evidence type="ECO:0000313" key="3">
    <source>
        <dbReference type="Proteomes" id="UP000324222"/>
    </source>
</evidence>
<keyword evidence="3" id="KW-1185">Reference proteome</keyword>
<name>A0A5B7D2H8_PORTR</name>
<accession>A0A5B7D2H8</accession>
<feature type="compositionally biased region" description="Low complexity" evidence="1">
    <location>
        <begin position="15"/>
        <end position="25"/>
    </location>
</feature>